<organism evidence="1 2">
    <name type="scientific">Prochlorococcus marinus (strain MIT 9303)</name>
    <dbReference type="NCBI Taxonomy" id="59922"/>
    <lineage>
        <taxon>Bacteria</taxon>
        <taxon>Bacillati</taxon>
        <taxon>Cyanobacteriota</taxon>
        <taxon>Cyanophyceae</taxon>
        <taxon>Synechococcales</taxon>
        <taxon>Prochlorococcaceae</taxon>
        <taxon>Prochlorococcus</taxon>
    </lineage>
</organism>
<dbReference type="STRING" id="59922.P9303_11621"/>
<dbReference type="Proteomes" id="UP000002274">
    <property type="component" value="Chromosome"/>
</dbReference>
<dbReference type="KEGG" id="pmf:P9303_11621"/>
<accession>A2C8V1</accession>
<dbReference type="AlphaFoldDB" id="A2C8V1"/>
<reference evidence="1 2" key="1">
    <citation type="journal article" date="2007" name="PLoS Genet.">
        <title>Patterns and implications of gene gain and loss in the evolution of Prochlorococcus.</title>
        <authorList>
            <person name="Kettler G.C."/>
            <person name="Martiny A.C."/>
            <person name="Huang K."/>
            <person name="Zucker J."/>
            <person name="Coleman M.L."/>
            <person name="Rodrigue S."/>
            <person name="Chen F."/>
            <person name="Lapidus A."/>
            <person name="Ferriera S."/>
            <person name="Johnson J."/>
            <person name="Steglich C."/>
            <person name="Church G.M."/>
            <person name="Richardson P."/>
            <person name="Chisholm S.W."/>
        </authorList>
    </citation>
    <scope>NUCLEOTIDE SEQUENCE [LARGE SCALE GENOMIC DNA]</scope>
    <source>
        <strain evidence="1 2">MIT 9303</strain>
    </source>
</reference>
<evidence type="ECO:0000313" key="1">
    <source>
        <dbReference type="EMBL" id="ABM77911.1"/>
    </source>
</evidence>
<dbReference type="HOGENOM" id="CLU_2635204_0_0_3"/>
<name>A2C8V1_PROM3</name>
<evidence type="ECO:0000313" key="2">
    <source>
        <dbReference type="Proteomes" id="UP000002274"/>
    </source>
</evidence>
<sequence>MADRSRVVKRFKNAGWHSLDIYSNNCSSIWRYFKPYQLEQTINDLLSLLRPDPCLLRIELAIQGFRNHQAKKVLGIG</sequence>
<proteinExistence type="predicted"/>
<protein>
    <submittedName>
        <fullName evidence="1">Uncharacterized protein</fullName>
    </submittedName>
</protein>
<dbReference type="EMBL" id="CP000554">
    <property type="protein sequence ID" value="ABM77911.1"/>
    <property type="molecule type" value="Genomic_DNA"/>
</dbReference>
<gene>
    <name evidence="1" type="ordered locus">P9303_11621</name>
</gene>